<sequence length="670" mass="69688">MSHSPLKTTTALVASLSLLLPHPAIVTGAWAQDAELLCLDESKPPCPEGEPEEGSTLEERAEFKATEAEEAARLLADDAAEAEAAMQAVEDVAASEAEAEAAAEAEAEAQAEASAAAAEAEAQATEDAAAAEAEVAAQLEVEAQAAEAAAEAEAEAAAQAEAEAQATEDAAAAEAEAAAQAGAEEQAAEDAAAAEAEAAAQLEVEAQAAEDAAAAEAEAEAAAQAEAEAQAVEDAAAAEAEAAAEVEVETQAAVDAAAAEAEAEAAAQAEAEVQAAESAAAAEAEAEATPEATPEAEAEAEDQLTEEEAEEMAQEDPTVAEEGETPIAATQEATAQPVDVVEETLDAESVRTSEEDFETAVDGTTETPAQDSGLSTIEKALLLGLGAVAVGSLLRNGDRVVENTGDRVVVEGSRGLSIYKDDDALLRQPGANIRNETFSDGSTRNTLDRVDGSQVVTIRDVRGRVLRRVVIYPDGTRYELFDDLEPAPAVNVRQLQETRPAPRRLSVATSDRDALRAAIGEEMAYDAGRTFSLRQIREIEQVRSLVPAIDLDTVTFATGSAAIPAGQDRSLVMLGIVIEEQLFENPREVFLIEGHTDAVGSASYNLALSDRRAESVALALTEAFRIPPENLIVQGYGEAFLKVETQSAEESNRRATVRRITPLLRQIVAN</sequence>
<dbReference type="PROSITE" id="PS51123">
    <property type="entry name" value="OMPA_2"/>
    <property type="match status" value="1"/>
</dbReference>
<feature type="compositionally biased region" description="Low complexity" evidence="5">
    <location>
        <begin position="249"/>
        <end position="283"/>
    </location>
</feature>
<feature type="compositionally biased region" description="Acidic residues" evidence="5">
    <location>
        <begin position="97"/>
        <end position="109"/>
    </location>
</feature>
<evidence type="ECO:0000256" key="5">
    <source>
        <dbReference type="SAM" id="MobiDB-lite"/>
    </source>
</evidence>
<feature type="compositionally biased region" description="Polar residues" evidence="5">
    <location>
        <begin position="362"/>
        <end position="372"/>
    </location>
</feature>
<dbReference type="CDD" id="cd07185">
    <property type="entry name" value="OmpA_C-like"/>
    <property type="match status" value="1"/>
</dbReference>
<name>A0A1H3F7A5_9RHOB</name>
<dbReference type="Pfam" id="PF00691">
    <property type="entry name" value="OmpA"/>
    <property type="match status" value="1"/>
</dbReference>
<keyword evidence="2 4" id="KW-0472">Membrane</keyword>
<dbReference type="InterPro" id="IPR050330">
    <property type="entry name" value="Bact_OuterMem_StrucFunc"/>
</dbReference>
<dbReference type="RefSeq" id="WP_092892697.1">
    <property type="nucleotide sequence ID" value="NZ_CP061498.1"/>
</dbReference>
<reference evidence="8 9" key="1">
    <citation type="submission" date="2016-10" db="EMBL/GenBank/DDBJ databases">
        <authorList>
            <person name="de Groot N.N."/>
        </authorList>
    </citation>
    <scope>NUCLEOTIDE SEQUENCE [LARGE SCALE GENOMIC DNA]</scope>
    <source>
        <strain evidence="8 9">CGMCC 1.8894</strain>
    </source>
</reference>
<evidence type="ECO:0000313" key="8">
    <source>
        <dbReference type="EMBL" id="SDX86866.1"/>
    </source>
</evidence>
<dbReference type="Gene3D" id="3.30.1330.60">
    <property type="entry name" value="OmpA-like domain"/>
    <property type="match status" value="1"/>
</dbReference>
<feature type="region of interest" description="Disordered" evidence="5">
    <location>
        <begin position="92"/>
        <end position="322"/>
    </location>
</feature>
<evidence type="ECO:0000256" key="2">
    <source>
        <dbReference type="ARBA" id="ARBA00023136"/>
    </source>
</evidence>
<dbReference type="PANTHER" id="PTHR30329">
    <property type="entry name" value="STATOR ELEMENT OF FLAGELLAR MOTOR COMPLEX"/>
    <property type="match status" value="1"/>
</dbReference>
<dbReference type="InterPro" id="IPR006664">
    <property type="entry name" value="OMP_bac"/>
</dbReference>
<dbReference type="InterPro" id="IPR006665">
    <property type="entry name" value="OmpA-like"/>
</dbReference>
<keyword evidence="9" id="KW-1185">Reference proteome</keyword>
<evidence type="ECO:0000256" key="3">
    <source>
        <dbReference type="ARBA" id="ARBA00023237"/>
    </source>
</evidence>
<dbReference type="SUPFAM" id="SSF103088">
    <property type="entry name" value="OmpA-like"/>
    <property type="match status" value="1"/>
</dbReference>
<evidence type="ECO:0000313" key="9">
    <source>
        <dbReference type="Proteomes" id="UP000198539"/>
    </source>
</evidence>
<dbReference type="STRING" id="564137.SAMN04488238_1338"/>
<dbReference type="PRINTS" id="PR01021">
    <property type="entry name" value="OMPADOMAIN"/>
</dbReference>
<organism evidence="8 9">
    <name type="scientific">Roseicitreum antarcticum</name>
    <dbReference type="NCBI Taxonomy" id="564137"/>
    <lineage>
        <taxon>Bacteria</taxon>
        <taxon>Pseudomonadati</taxon>
        <taxon>Pseudomonadota</taxon>
        <taxon>Alphaproteobacteria</taxon>
        <taxon>Rhodobacterales</taxon>
        <taxon>Paracoccaceae</taxon>
        <taxon>Roseicitreum</taxon>
    </lineage>
</organism>
<feature type="chain" id="PRO_5011673567" evidence="6">
    <location>
        <begin position="32"/>
        <end position="670"/>
    </location>
</feature>
<dbReference type="PANTHER" id="PTHR30329:SF21">
    <property type="entry name" value="LIPOPROTEIN YIAD-RELATED"/>
    <property type="match status" value="1"/>
</dbReference>
<feature type="compositionally biased region" description="Low complexity" evidence="5">
    <location>
        <begin position="110"/>
        <end position="241"/>
    </location>
</feature>
<evidence type="ECO:0000256" key="4">
    <source>
        <dbReference type="PROSITE-ProRule" id="PRU00473"/>
    </source>
</evidence>
<dbReference type="GO" id="GO:0009279">
    <property type="term" value="C:cell outer membrane"/>
    <property type="evidence" value="ECO:0007669"/>
    <property type="project" value="UniProtKB-SubCell"/>
</dbReference>
<feature type="domain" description="OmpA-like" evidence="7">
    <location>
        <begin position="543"/>
        <end position="668"/>
    </location>
</feature>
<evidence type="ECO:0000256" key="6">
    <source>
        <dbReference type="SAM" id="SignalP"/>
    </source>
</evidence>
<proteinExistence type="predicted"/>
<dbReference type="EMBL" id="FNOM01000033">
    <property type="protein sequence ID" value="SDX86866.1"/>
    <property type="molecule type" value="Genomic_DNA"/>
</dbReference>
<evidence type="ECO:0000259" key="7">
    <source>
        <dbReference type="PROSITE" id="PS51123"/>
    </source>
</evidence>
<feature type="region of interest" description="Disordered" evidence="5">
    <location>
        <begin position="346"/>
        <end position="372"/>
    </location>
</feature>
<feature type="compositionally biased region" description="Acidic residues" evidence="5">
    <location>
        <begin position="284"/>
        <end position="322"/>
    </location>
</feature>
<gene>
    <name evidence="8" type="ORF">SAMN04488238_1338</name>
</gene>
<dbReference type="InterPro" id="IPR036737">
    <property type="entry name" value="OmpA-like_sf"/>
</dbReference>
<dbReference type="Proteomes" id="UP000198539">
    <property type="component" value="Unassembled WGS sequence"/>
</dbReference>
<evidence type="ECO:0000256" key="1">
    <source>
        <dbReference type="ARBA" id="ARBA00004442"/>
    </source>
</evidence>
<dbReference type="AlphaFoldDB" id="A0A1H3F7A5"/>
<protein>
    <submittedName>
        <fullName evidence="8">OmpA family protein</fullName>
    </submittedName>
</protein>
<keyword evidence="3" id="KW-0998">Cell outer membrane</keyword>
<dbReference type="OrthoDB" id="9792021at2"/>
<feature type="signal peptide" evidence="6">
    <location>
        <begin position="1"/>
        <end position="31"/>
    </location>
</feature>
<keyword evidence="6" id="KW-0732">Signal</keyword>
<accession>A0A1H3F7A5</accession>
<comment type="subcellular location">
    <subcellularLocation>
        <location evidence="1">Cell outer membrane</location>
    </subcellularLocation>
</comment>